<sequence length="55" mass="6370">GRVNLSDSPRSGRQNAFEQCSLKVNNLKEFNIELVQHYVRQEIRLISDRSNQAPN</sequence>
<evidence type="ECO:0000313" key="1">
    <source>
        <dbReference type="EMBL" id="KAJ9581370.1"/>
    </source>
</evidence>
<name>A0AAD7ZJ90_DIPPU</name>
<organism evidence="1 2">
    <name type="scientific">Diploptera punctata</name>
    <name type="common">Pacific beetle cockroach</name>
    <dbReference type="NCBI Taxonomy" id="6984"/>
    <lineage>
        <taxon>Eukaryota</taxon>
        <taxon>Metazoa</taxon>
        <taxon>Ecdysozoa</taxon>
        <taxon>Arthropoda</taxon>
        <taxon>Hexapoda</taxon>
        <taxon>Insecta</taxon>
        <taxon>Pterygota</taxon>
        <taxon>Neoptera</taxon>
        <taxon>Polyneoptera</taxon>
        <taxon>Dictyoptera</taxon>
        <taxon>Blattodea</taxon>
        <taxon>Blaberoidea</taxon>
        <taxon>Blaberidae</taxon>
        <taxon>Diplopterinae</taxon>
        <taxon>Diploptera</taxon>
    </lineage>
</organism>
<accession>A0AAD7ZJ90</accession>
<dbReference type="AlphaFoldDB" id="A0AAD7ZJ90"/>
<protein>
    <submittedName>
        <fullName evidence="1">Uncharacterized protein</fullName>
    </submittedName>
</protein>
<keyword evidence="2" id="KW-1185">Reference proteome</keyword>
<dbReference type="Proteomes" id="UP001233999">
    <property type="component" value="Unassembled WGS sequence"/>
</dbReference>
<feature type="non-terminal residue" evidence="1">
    <location>
        <position position="1"/>
    </location>
</feature>
<reference evidence="1" key="1">
    <citation type="journal article" date="2023" name="IScience">
        <title>Live-bearing cockroach genome reveals convergent evolutionary mechanisms linked to viviparity in insects and beyond.</title>
        <authorList>
            <person name="Fouks B."/>
            <person name="Harrison M.C."/>
            <person name="Mikhailova A.A."/>
            <person name="Marchal E."/>
            <person name="English S."/>
            <person name="Carruthers M."/>
            <person name="Jennings E.C."/>
            <person name="Chiamaka E.L."/>
            <person name="Frigard R.A."/>
            <person name="Pippel M."/>
            <person name="Attardo G.M."/>
            <person name="Benoit J.B."/>
            <person name="Bornberg-Bauer E."/>
            <person name="Tobe S.S."/>
        </authorList>
    </citation>
    <scope>NUCLEOTIDE SEQUENCE</scope>
    <source>
        <strain evidence="1">Stay&amp;Tobe</strain>
    </source>
</reference>
<proteinExistence type="predicted"/>
<feature type="non-terminal residue" evidence="1">
    <location>
        <position position="55"/>
    </location>
</feature>
<evidence type="ECO:0000313" key="2">
    <source>
        <dbReference type="Proteomes" id="UP001233999"/>
    </source>
</evidence>
<dbReference type="EMBL" id="JASPKZ010007937">
    <property type="protein sequence ID" value="KAJ9581370.1"/>
    <property type="molecule type" value="Genomic_DNA"/>
</dbReference>
<gene>
    <name evidence="1" type="ORF">L9F63_023446</name>
</gene>
<comment type="caution">
    <text evidence="1">The sequence shown here is derived from an EMBL/GenBank/DDBJ whole genome shotgun (WGS) entry which is preliminary data.</text>
</comment>
<reference evidence="1" key="2">
    <citation type="submission" date="2023-05" db="EMBL/GenBank/DDBJ databases">
        <authorList>
            <person name="Fouks B."/>
        </authorList>
    </citation>
    <scope>NUCLEOTIDE SEQUENCE</scope>
    <source>
        <strain evidence="1">Stay&amp;Tobe</strain>
        <tissue evidence="1">Testes</tissue>
    </source>
</reference>